<dbReference type="PIRSF" id="PIRSF036498">
    <property type="entry name" value="Ent-kaurene_synthase_fungi"/>
    <property type="match status" value="1"/>
</dbReference>
<dbReference type="OrthoDB" id="2343925at2759"/>
<dbReference type="PANTHER" id="PTHR31739">
    <property type="entry name" value="ENT-COPALYL DIPHOSPHATE SYNTHASE, CHLOROPLASTIC"/>
    <property type="match status" value="1"/>
</dbReference>
<evidence type="ECO:0008006" key="10">
    <source>
        <dbReference type="Google" id="ProtNLM"/>
    </source>
</evidence>
<dbReference type="GO" id="GO:0010333">
    <property type="term" value="F:terpene synthase activity"/>
    <property type="evidence" value="ECO:0007669"/>
    <property type="project" value="InterPro"/>
</dbReference>
<organism evidence="8 9">
    <name type="scientific">Cochliobolus heterostrophus (strain C5 / ATCC 48332 / race O)</name>
    <name type="common">Southern corn leaf blight fungus</name>
    <name type="synonym">Bipolaris maydis</name>
    <dbReference type="NCBI Taxonomy" id="701091"/>
    <lineage>
        <taxon>Eukaryota</taxon>
        <taxon>Fungi</taxon>
        <taxon>Dikarya</taxon>
        <taxon>Ascomycota</taxon>
        <taxon>Pezizomycotina</taxon>
        <taxon>Dothideomycetes</taxon>
        <taxon>Pleosporomycetidae</taxon>
        <taxon>Pleosporales</taxon>
        <taxon>Pleosporineae</taxon>
        <taxon>Pleosporaceae</taxon>
        <taxon>Bipolaris</taxon>
    </lineage>
</organism>
<name>M2TZ84_COCH5</name>
<accession>M2TZ84</accession>
<dbReference type="AlphaFoldDB" id="M2TZ84"/>
<dbReference type="EMBL" id="KB445583">
    <property type="protein sequence ID" value="EMD87156.1"/>
    <property type="molecule type" value="Genomic_DNA"/>
</dbReference>
<dbReference type="PANTHER" id="PTHR31739:SF25">
    <property type="entry name" value="(E,E)-GERANYLLINALOOL SYNTHASE"/>
    <property type="match status" value="1"/>
</dbReference>
<dbReference type="SUPFAM" id="SSF48239">
    <property type="entry name" value="Terpenoid cyclases/Protein prenyltransferases"/>
    <property type="match status" value="2"/>
</dbReference>
<evidence type="ECO:0000256" key="3">
    <source>
        <dbReference type="ARBA" id="ARBA00022723"/>
    </source>
</evidence>
<dbReference type="STRING" id="701091.M2TZ84"/>
<dbReference type="GO" id="GO:0016102">
    <property type="term" value="P:diterpenoid biosynthetic process"/>
    <property type="evidence" value="ECO:0007669"/>
    <property type="project" value="TreeGrafter"/>
</dbReference>
<reference evidence="8 9" key="1">
    <citation type="journal article" date="2012" name="PLoS Pathog.">
        <title>Diverse lifestyles and strategies of plant pathogenesis encoded in the genomes of eighteen Dothideomycetes fungi.</title>
        <authorList>
            <person name="Ohm R.A."/>
            <person name="Feau N."/>
            <person name="Henrissat B."/>
            <person name="Schoch C.L."/>
            <person name="Horwitz B.A."/>
            <person name="Barry K.W."/>
            <person name="Condon B.J."/>
            <person name="Copeland A.C."/>
            <person name="Dhillon B."/>
            <person name="Glaser F."/>
            <person name="Hesse C.N."/>
            <person name="Kosti I."/>
            <person name="LaButti K."/>
            <person name="Lindquist E.A."/>
            <person name="Lucas S."/>
            <person name="Salamov A.A."/>
            <person name="Bradshaw R.E."/>
            <person name="Ciuffetti L."/>
            <person name="Hamelin R.C."/>
            <person name="Kema G.H.J."/>
            <person name="Lawrence C."/>
            <person name="Scott J.A."/>
            <person name="Spatafora J.W."/>
            <person name="Turgeon B.G."/>
            <person name="de Wit P.J.G.M."/>
            <person name="Zhong S."/>
            <person name="Goodwin S.B."/>
            <person name="Grigoriev I.V."/>
        </authorList>
    </citation>
    <scope>NUCLEOTIDE SEQUENCE [LARGE SCALE GENOMIC DNA]</scope>
    <source>
        <strain evidence="9">C5 / ATCC 48332 / race O</strain>
    </source>
</reference>
<evidence type="ECO:0000256" key="7">
    <source>
        <dbReference type="SAM" id="MobiDB-lite"/>
    </source>
</evidence>
<comment type="cofactor">
    <cofactor evidence="1">
        <name>Mg(2+)</name>
        <dbReference type="ChEBI" id="CHEBI:18420"/>
    </cofactor>
</comment>
<keyword evidence="3" id="KW-0479">Metal-binding</keyword>
<keyword evidence="5" id="KW-0413">Isomerase</keyword>
<evidence type="ECO:0000256" key="4">
    <source>
        <dbReference type="ARBA" id="ARBA00022842"/>
    </source>
</evidence>
<dbReference type="GO" id="GO:0016853">
    <property type="term" value="F:isomerase activity"/>
    <property type="evidence" value="ECO:0007669"/>
    <property type="project" value="UniProtKB-KW"/>
</dbReference>
<feature type="region of interest" description="Disordered" evidence="7">
    <location>
        <begin position="1"/>
        <end position="25"/>
    </location>
</feature>
<dbReference type="Gene3D" id="1.50.10.20">
    <property type="match status" value="1"/>
</dbReference>
<comment type="similarity">
    <text evidence="2">Belongs to the terpene synthase family.</text>
</comment>
<evidence type="ECO:0000256" key="1">
    <source>
        <dbReference type="ARBA" id="ARBA00001946"/>
    </source>
</evidence>
<gene>
    <name evidence="8" type="ORF">COCHEDRAFT_1146290</name>
</gene>
<keyword evidence="9" id="KW-1185">Reference proteome</keyword>
<evidence type="ECO:0000256" key="2">
    <source>
        <dbReference type="ARBA" id="ARBA00006333"/>
    </source>
</evidence>
<keyword evidence="4" id="KW-0460">Magnesium</keyword>
<dbReference type="Proteomes" id="UP000016936">
    <property type="component" value="Unassembled WGS sequence"/>
</dbReference>
<dbReference type="OMA" id="WNISPYY"/>
<dbReference type="GO" id="GO:0000287">
    <property type="term" value="F:magnesium ion binding"/>
    <property type="evidence" value="ECO:0007669"/>
    <property type="project" value="TreeGrafter"/>
</dbReference>
<dbReference type="InterPro" id="IPR017057">
    <property type="entry name" value="Ent-kaurene_synthase_fun"/>
</dbReference>
<evidence type="ECO:0000313" key="8">
    <source>
        <dbReference type="EMBL" id="EMD87156.1"/>
    </source>
</evidence>
<dbReference type="eggNOG" id="ENOG502QQN6">
    <property type="taxonomic scope" value="Eukaryota"/>
</dbReference>
<dbReference type="Gene3D" id="1.50.10.160">
    <property type="match status" value="1"/>
</dbReference>
<keyword evidence="6" id="KW-0456">Lyase</keyword>
<dbReference type="InterPro" id="IPR008930">
    <property type="entry name" value="Terpenoid_cyclase/PrenylTrfase"/>
</dbReference>
<evidence type="ECO:0000256" key="6">
    <source>
        <dbReference type="ARBA" id="ARBA00023239"/>
    </source>
</evidence>
<dbReference type="InterPro" id="IPR050148">
    <property type="entry name" value="Terpene_synthase-like"/>
</dbReference>
<evidence type="ECO:0000313" key="9">
    <source>
        <dbReference type="Proteomes" id="UP000016936"/>
    </source>
</evidence>
<sequence>MAKATPESFSVAEPSTNGSHSKQARVTPALARGLVEREFASFDTKYGFSTASCQVYDTAWVSMVKKTTDTDERWLYPECFHYLLRTQSSDGSWGTDAVSQTVGVLDTAAALLAILKHAAKPLQINDYSTSDLESRISLATQALDRQLNAWNDLVSTNHIGVELIVPALLDYLRGEDCRLQFKFQGQDALTRMYEEKSSRFRPEMLYSTRPSSAVHSLEAFVGRIDFDKVSHHLYKGSMMASPSSTAAYLIHSTTWDDEAEAYLRHVIKSGMGHGDGGVSGTFPIHYFEFNWTIATLLHAGYKVSDLGPVVNDIASVIRNGFAEDGGIIGFEYGTKLIQRAVDVDDTAKGLLALSHLGQLEGLTPAAMVKVFEKEDAFCTFAGERDRSWSSNCHVLLALLQDDFRQSYASQIRKTVDFIVEFWWKSDGSPRDKWHLSHFYPAMLMVQAFVAFLRSLEVDYTFVPADQELVLKISICLFQACTRTLHEQGPDGSWGNCADDTAFAILTLAEARQLWIFKDFQSQLQSSIDHGIAYLDICGVRTLSSSWTSKTKYSVKFVSEAYILAAYRVSQPIENIAGVGRSLLVNSDVPQIGQYASLLKQTKLFSSLPEWHILASLVESSLFLPLLRARQLDVFVRDDYNHLSKGSYLNLIPFTWIGCNNLLKVYVPTNFLFDMMVMSLIGFQTDEFFEAFATPAFSEDPDSLNSIINYVVSNTLSKESETSKVVLPPSIADIPLEHHEICEALFRLSTHVLHHDRVYKASAVDRKNLEFELRNFLLGHATQIKDNTAFASQVEDGHLYKTEERFFHWVRTTSADHVACAYSFAWACCWVSQTMGDGIEMFATPTEKYLSAAMVRHMSTMCRMHNDIGSIPRDSSELNVNCVHFPEFHSMATNNPAAKKQALTTMAEYEKTCYEHSFRLLEKEVLRAYPDDQNEAFSRSKLRIVQLFGNVTCLYDQLYVLKDMSSKIGSRQAT</sequence>
<protein>
    <recommendedName>
        <fullName evidence="10">Terpene synthase</fullName>
    </recommendedName>
</protein>
<evidence type="ECO:0000256" key="5">
    <source>
        <dbReference type="ARBA" id="ARBA00023235"/>
    </source>
</evidence>
<reference evidence="9" key="2">
    <citation type="journal article" date="2013" name="PLoS Genet.">
        <title>Comparative genome structure, secondary metabolite, and effector coding capacity across Cochliobolus pathogens.</title>
        <authorList>
            <person name="Condon B.J."/>
            <person name="Leng Y."/>
            <person name="Wu D."/>
            <person name="Bushley K.E."/>
            <person name="Ohm R.A."/>
            <person name="Otillar R."/>
            <person name="Martin J."/>
            <person name="Schackwitz W."/>
            <person name="Grimwood J."/>
            <person name="MohdZainudin N."/>
            <person name="Xue C."/>
            <person name="Wang R."/>
            <person name="Manning V.A."/>
            <person name="Dhillon B."/>
            <person name="Tu Z.J."/>
            <person name="Steffenson B.J."/>
            <person name="Salamov A."/>
            <person name="Sun H."/>
            <person name="Lowry S."/>
            <person name="LaButti K."/>
            <person name="Han J."/>
            <person name="Copeland A."/>
            <person name="Lindquist E."/>
            <person name="Barry K."/>
            <person name="Schmutz J."/>
            <person name="Baker S.E."/>
            <person name="Ciuffetti L.M."/>
            <person name="Grigoriev I.V."/>
            <person name="Zhong S."/>
            <person name="Turgeon B.G."/>
        </authorList>
    </citation>
    <scope>NUCLEOTIDE SEQUENCE [LARGE SCALE GENOMIC DNA]</scope>
    <source>
        <strain evidence="9">C5 / ATCC 48332 / race O</strain>
    </source>
</reference>
<proteinExistence type="inferred from homology"/>
<dbReference type="HOGENOM" id="CLU_005861_0_0_1"/>